<comment type="caution">
    <text evidence="9">The sequence shown here is derived from an EMBL/GenBank/DDBJ whole genome shotgun (WGS) entry which is preliminary data.</text>
</comment>
<dbReference type="OrthoDB" id="10265193at2759"/>
<dbReference type="GO" id="GO:0005789">
    <property type="term" value="C:endoplasmic reticulum membrane"/>
    <property type="evidence" value="ECO:0007669"/>
    <property type="project" value="TreeGrafter"/>
</dbReference>
<name>A0A5J5F456_9PEZI</name>
<keyword evidence="9" id="KW-0430">Lectin</keyword>
<evidence type="ECO:0000256" key="3">
    <source>
        <dbReference type="ARBA" id="ARBA00022729"/>
    </source>
</evidence>
<dbReference type="GO" id="GO:0030134">
    <property type="term" value="C:COPII-coated ER to Golgi transport vesicle"/>
    <property type="evidence" value="ECO:0007669"/>
    <property type="project" value="TreeGrafter"/>
</dbReference>
<feature type="chain" id="PRO_5023897617" evidence="7">
    <location>
        <begin position="21"/>
        <end position="457"/>
    </location>
</feature>
<dbReference type="AlphaFoldDB" id="A0A5J5F456"/>
<dbReference type="PANTHER" id="PTHR12223">
    <property type="entry name" value="VESICULAR MANNOSE-BINDING LECTIN"/>
    <property type="match status" value="1"/>
</dbReference>
<evidence type="ECO:0000313" key="10">
    <source>
        <dbReference type="Proteomes" id="UP000326924"/>
    </source>
</evidence>
<feature type="domain" description="L-type lectin-like" evidence="8">
    <location>
        <begin position="23"/>
        <end position="238"/>
    </location>
</feature>
<evidence type="ECO:0000256" key="7">
    <source>
        <dbReference type="SAM" id="SignalP"/>
    </source>
</evidence>
<dbReference type="InterPro" id="IPR005052">
    <property type="entry name" value="Lectin_leg"/>
</dbReference>
<dbReference type="InterPro" id="IPR013320">
    <property type="entry name" value="ConA-like_dom_sf"/>
</dbReference>
<comment type="subcellular location">
    <subcellularLocation>
        <location evidence="1">Membrane</location>
        <topology evidence="1">Single-pass type I membrane protein</topology>
    </subcellularLocation>
</comment>
<dbReference type="PANTHER" id="PTHR12223:SF28">
    <property type="entry name" value="LECTIN, MANNOSE BINDING 1 LIKE"/>
    <property type="match status" value="1"/>
</dbReference>
<keyword evidence="10" id="KW-1185">Reference proteome</keyword>
<proteinExistence type="predicted"/>
<evidence type="ECO:0000313" key="9">
    <source>
        <dbReference type="EMBL" id="KAA8910997.1"/>
    </source>
</evidence>
<keyword evidence="5 6" id="KW-0472">Membrane</keyword>
<evidence type="ECO:0000259" key="8">
    <source>
        <dbReference type="PROSITE" id="PS51328"/>
    </source>
</evidence>
<dbReference type="SUPFAM" id="SSF49899">
    <property type="entry name" value="Concanavalin A-like lectins/glucanases"/>
    <property type="match status" value="1"/>
</dbReference>
<keyword evidence="2 6" id="KW-0812">Transmembrane</keyword>
<dbReference type="InterPro" id="IPR051136">
    <property type="entry name" value="Intracellular_Lectin-GPT"/>
</dbReference>
<gene>
    <name evidence="9" type="ORF">FN846DRAFT_904589</name>
</gene>
<dbReference type="Gene3D" id="2.60.120.200">
    <property type="match status" value="1"/>
</dbReference>
<keyword evidence="3 7" id="KW-0732">Signal</keyword>
<dbReference type="GO" id="GO:0006888">
    <property type="term" value="P:endoplasmic reticulum to Golgi vesicle-mediated transport"/>
    <property type="evidence" value="ECO:0007669"/>
    <property type="project" value="TreeGrafter"/>
</dbReference>
<dbReference type="GO" id="GO:0005793">
    <property type="term" value="C:endoplasmic reticulum-Golgi intermediate compartment"/>
    <property type="evidence" value="ECO:0007669"/>
    <property type="project" value="TreeGrafter"/>
</dbReference>
<feature type="signal peptide" evidence="7">
    <location>
        <begin position="1"/>
        <end position="20"/>
    </location>
</feature>
<dbReference type="PROSITE" id="PS51328">
    <property type="entry name" value="L_LECTIN_LIKE"/>
    <property type="match status" value="1"/>
</dbReference>
<evidence type="ECO:0000256" key="2">
    <source>
        <dbReference type="ARBA" id="ARBA00022692"/>
    </source>
</evidence>
<protein>
    <submittedName>
        <fullName evidence="9">Concanavalin A-like lectin/glucanase domain-containing protein</fullName>
    </submittedName>
</protein>
<organism evidence="9 10">
    <name type="scientific">Sphaerosporella brunnea</name>
    <dbReference type="NCBI Taxonomy" id="1250544"/>
    <lineage>
        <taxon>Eukaryota</taxon>
        <taxon>Fungi</taxon>
        <taxon>Dikarya</taxon>
        <taxon>Ascomycota</taxon>
        <taxon>Pezizomycotina</taxon>
        <taxon>Pezizomycetes</taxon>
        <taxon>Pezizales</taxon>
        <taxon>Pyronemataceae</taxon>
        <taxon>Sphaerosporella</taxon>
    </lineage>
</organism>
<accession>A0A5J5F456</accession>
<dbReference type="Proteomes" id="UP000326924">
    <property type="component" value="Unassembled WGS sequence"/>
</dbReference>
<dbReference type="GO" id="GO:0000139">
    <property type="term" value="C:Golgi membrane"/>
    <property type="evidence" value="ECO:0007669"/>
    <property type="project" value="TreeGrafter"/>
</dbReference>
<dbReference type="EMBL" id="VXIS01000040">
    <property type="protein sequence ID" value="KAA8910997.1"/>
    <property type="molecule type" value="Genomic_DNA"/>
</dbReference>
<reference evidence="9 10" key="1">
    <citation type="submission" date="2019-09" db="EMBL/GenBank/DDBJ databases">
        <title>Draft genome of the ectomycorrhizal ascomycete Sphaerosporella brunnea.</title>
        <authorList>
            <consortium name="DOE Joint Genome Institute"/>
            <person name="Benucci G.M."/>
            <person name="Marozzi G."/>
            <person name="Antonielli L."/>
            <person name="Sanchez S."/>
            <person name="Marco P."/>
            <person name="Wang X."/>
            <person name="Falini L.B."/>
            <person name="Barry K."/>
            <person name="Haridas S."/>
            <person name="Lipzen A."/>
            <person name="Labutti K."/>
            <person name="Grigoriev I.V."/>
            <person name="Murat C."/>
            <person name="Martin F."/>
            <person name="Albertini E."/>
            <person name="Donnini D."/>
            <person name="Bonito G."/>
        </authorList>
    </citation>
    <scope>NUCLEOTIDE SEQUENCE [LARGE SCALE GENOMIC DNA]</scope>
    <source>
        <strain evidence="9 10">Sb_GMNB300</strain>
    </source>
</reference>
<sequence length="457" mass="51677">MKLNWSLLAVAAAFALGADAAQFEVDPDFSIGSRFPISDDRRTVPNFQIFGAPQLFGDRIILTPPAPGNQRVGVWSRLPNPHDEWTLTTEFRANGGERAGGSLNLWYTARGFKDGSGSGTDTIYTSTPWDGLALVIDSHSGAPQVRGYLNDGRTNYANHHNPISLAFGHCDLDYRNKGALTQLTLTQTSRLLKVEVDGRLCFQTEKARLPKGYYFGVTAATSEIPDSFELFKFVLSAPKGATHEQLNSQQHQQQQQQRYERYDQMNQPKGHGKQADGEQPHDQAFEKWHAEVGENDHEATYYKTHEEQFADLHNRMQALTHHLASIQNQLGMFYDHIDSLHHKDEEWRQEARHSRPPRDQIDRMDARLQVIENLAMQIAGAITSKDYTQHFDELRNTLKEHHMNLLYSVPESVSHVLTTGGPKIGMMVTIVVLVQVGLAVAYVIYKKRRNSSPKKYL</sequence>
<dbReference type="GO" id="GO:0005537">
    <property type="term" value="F:D-mannose binding"/>
    <property type="evidence" value="ECO:0007669"/>
    <property type="project" value="TreeGrafter"/>
</dbReference>
<keyword evidence="4 6" id="KW-1133">Transmembrane helix</keyword>
<feature type="transmembrane region" description="Helical" evidence="6">
    <location>
        <begin position="424"/>
        <end position="445"/>
    </location>
</feature>
<dbReference type="Pfam" id="PF03388">
    <property type="entry name" value="Lectin_leg-like"/>
    <property type="match status" value="1"/>
</dbReference>
<evidence type="ECO:0000256" key="6">
    <source>
        <dbReference type="SAM" id="Phobius"/>
    </source>
</evidence>
<dbReference type="InParanoid" id="A0A5J5F456"/>
<evidence type="ECO:0000256" key="4">
    <source>
        <dbReference type="ARBA" id="ARBA00022989"/>
    </source>
</evidence>
<dbReference type="FunCoup" id="A0A5J5F456">
    <property type="interactions" value="151"/>
</dbReference>
<evidence type="ECO:0000256" key="5">
    <source>
        <dbReference type="ARBA" id="ARBA00023136"/>
    </source>
</evidence>
<evidence type="ECO:0000256" key="1">
    <source>
        <dbReference type="ARBA" id="ARBA00004479"/>
    </source>
</evidence>